<dbReference type="Pfam" id="PF00005">
    <property type="entry name" value="ABC_tran"/>
    <property type="match status" value="1"/>
</dbReference>
<comment type="caution">
    <text evidence="5">The sequence shown here is derived from an EMBL/GenBank/DDBJ whole genome shotgun (WGS) entry which is preliminary data.</text>
</comment>
<keyword evidence="2" id="KW-0547">Nucleotide-binding</keyword>
<evidence type="ECO:0000256" key="3">
    <source>
        <dbReference type="ARBA" id="ARBA00022840"/>
    </source>
</evidence>
<dbReference type="Proteomes" id="UP000253769">
    <property type="component" value="Unassembled WGS sequence"/>
</dbReference>
<dbReference type="GO" id="GO:0005524">
    <property type="term" value="F:ATP binding"/>
    <property type="evidence" value="ECO:0007669"/>
    <property type="project" value="UniProtKB-KW"/>
</dbReference>
<dbReference type="CDD" id="cd03230">
    <property type="entry name" value="ABC_DR_subfamily_A"/>
    <property type="match status" value="1"/>
</dbReference>
<dbReference type="InterPro" id="IPR027417">
    <property type="entry name" value="P-loop_NTPase"/>
</dbReference>
<dbReference type="SMART" id="SM00382">
    <property type="entry name" value="AAA"/>
    <property type="match status" value="1"/>
</dbReference>
<dbReference type="PANTHER" id="PTHR42939">
    <property type="entry name" value="ABC TRANSPORTER ATP-BINDING PROTEIN ALBC-RELATED"/>
    <property type="match status" value="1"/>
</dbReference>
<dbReference type="Gene3D" id="3.40.50.300">
    <property type="entry name" value="P-loop containing nucleotide triphosphate hydrolases"/>
    <property type="match status" value="1"/>
</dbReference>
<evidence type="ECO:0000256" key="2">
    <source>
        <dbReference type="ARBA" id="ARBA00022741"/>
    </source>
</evidence>
<proteinExistence type="predicted"/>
<organism evidence="5 6">
    <name type="scientific">Motiliproteus coralliicola</name>
    <dbReference type="NCBI Taxonomy" id="2283196"/>
    <lineage>
        <taxon>Bacteria</taxon>
        <taxon>Pseudomonadati</taxon>
        <taxon>Pseudomonadota</taxon>
        <taxon>Gammaproteobacteria</taxon>
        <taxon>Oceanospirillales</taxon>
        <taxon>Oceanospirillaceae</taxon>
        <taxon>Motiliproteus</taxon>
    </lineage>
</organism>
<reference evidence="5 6" key="1">
    <citation type="submission" date="2018-07" db="EMBL/GenBank/DDBJ databases">
        <title>Motiliproteus coralliicola sp. nov., a bacterium isolated from Coral.</title>
        <authorList>
            <person name="Wang G."/>
        </authorList>
    </citation>
    <scope>NUCLEOTIDE SEQUENCE [LARGE SCALE GENOMIC DNA]</scope>
    <source>
        <strain evidence="5 6">C34</strain>
    </source>
</reference>
<dbReference type="GO" id="GO:0016887">
    <property type="term" value="F:ATP hydrolysis activity"/>
    <property type="evidence" value="ECO:0007669"/>
    <property type="project" value="InterPro"/>
</dbReference>
<gene>
    <name evidence="5" type="ORF">DV711_16595</name>
</gene>
<evidence type="ECO:0000256" key="1">
    <source>
        <dbReference type="ARBA" id="ARBA00022448"/>
    </source>
</evidence>
<dbReference type="PROSITE" id="PS50893">
    <property type="entry name" value="ABC_TRANSPORTER_2"/>
    <property type="match status" value="1"/>
</dbReference>
<dbReference type="EMBL" id="QQOH01000005">
    <property type="protein sequence ID" value="RDE18281.1"/>
    <property type="molecule type" value="Genomic_DNA"/>
</dbReference>
<dbReference type="InterPro" id="IPR051782">
    <property type="entry name" value="ABC_Transporter_VariousFunc"/>
</dbReference>
<dbReference type="PROSITE" id="PS00211">
    <property type="entry name" value="ABC_TRANSPORTER_1"/>
    <property type="match status" value="1"/>
</dbReference>
<dbReference type="InterPro" id="IPR003439">
    <property type="entry name" value="ABC_transporter-like_ATP-bd"/>
</dbReference>
<dbReference type="PANTHER" id="PTHR42939:SF1">
    <property type="entry name" value="ABC TRANSPORTER ATP-BINDING PROTEIN ALBC-RELATED"/>
    <property type="match status" value="1"/>
</dbReference>
<dbReference type="OrthoDB" id="9781337at2"/>
<sequence length="304" mass="33809">MTSATPIVQLSQVEKHYQGVHALKGLDLDIHQGEILGLFGHNGAGKTTTIKLILGLIEATKGQVRVFGEDPTLSEARTSRRQLGFLQENVAFYDQLTGLEVLSYFAKLKSVPKSQCRALLEQVGLSHAENRRVKTYSKGMRQRLGLAQALLGDPKLLLLDEPTVGLDPIATQDFYQRLEQLKARGCTIILCSHVLPGVEKYIDRALIMGRGSLLAEGDLHDLRDKANLPMTLRLDGEIELPEGLREYQDSSDPNKLTLPIQHKMNVLQTVMALPGLDNLDLHLPTLEDLYTHFTGTLQMEAEQR</sequence>
<keyword evidence="1" id="KW-0813">Transport</keyword>
<keyword evidence="3 5" id="KW-0067">ATP-binding</keyword>
<dbReference type="InterPro" id="IPR003593">
    <property type="entry name" value="AAA+_ATPase"/>
</dbReference>
<protein>
    <submittedName>
        <fullName evidence="5">ABC transporter ATP-binding protein</fullName>
    </submittedName>
</protein>
<dbReference type="InterPro" id="IPR017871">
    <property type="entry name" value="ABC_transporter-like_CS"/>
</dbReference>
<feature type="domain" description="ABC transporter" evidence="4">
    <location>
        <begin position="8"/>
        <end position="235"/>
    </location>
</feature>
<name>A0A369WAG2_9GAMM</name>
<accession>A0A369WAG2</accession>
<dbReference type="AlphaFoldDB" id="A0A369WAG2"/>
<keyword evidence="6" id="KW-1185">Reference proteome</keyword>
<evidence type="ECO:0000313" key="6">
    <source>
        <dbReference type="Proteomes" id="UP000253769"/>
    </source>
</evidence>
<evidence type="ECO:0000259" key="4">
    <source>
        <dbReference type="PROSITE" id="PS50893"/>
    </source>
</evidence>
<dbReference type="SUPFAM" id="SSF52540">
    <property type="entry name" value="P-loop containing nucleoside triphosphate hydrolases"/>
    <property type="match status" value="1"/>
</dbReference>
<dbReference type="RefSeq" id="WP_114696857.1">
    <property type="nucleotide sequence ID" value="NZ_QQOH01000005.1"/>
</dbReference>
<evidence type="ECO:0000313" key="5">
    <source>
        <dbReference type="EMBL" id="RDE18281.1"/>
    </source>
</evidence>